<evidence type="ECO:0008006" key="4">
    <source>
        <dbReference type="Google" id="ProtNLM"/>
    </source>
</evidence>
<dbReference type="EMBL" id="JBBMQS010000005">
    <property type="protein sequence ID" value="MEM5497664.1"/>
    <property type="molecule type" value="Genomic_DNA"/>
</dbReference>
<protein>
    <recommendedName>
        <fullName evidence="4">Phosphate ABC transporter substrate-binding protein</fullName>
    </recommendedName>
</protein>
<evidence type="ECO:0000313" key="3">
    <source>
        <dbReference type="Proteomes" id="UP001461163"/>
    </source>
</evidence>
<feature type="chain" id="PRO_5045573070" description="Phosphate ABC transporter substrate-binding protein" evidence="1">
    <location>
        <begin position="22"/>
        <end position="139"/>
    </location>
</feature>
<reference evidence="2 3" key="1">
    <citation type="submission" date="2024-03" db="EMBL/GenBank/DDBJ databases">
        <title>Community enrichment and isolation of bacterial strains for fucoidan degradation.</title>
        <authorList>
            <person name="Sichert A."/>
        </authorList>
    </citation>
    <scope>NUCLEOTIDE SEQUENCE [LARGE SCALE GENOMIC DNA]</scope>
    <source>
        <strain evidence="2 3">AS12</strain>
    </source>
</reference>
<name>A0ABU9SUV4_9ALTE</name>
<dbReference type="SUPFAM" id="SSF53850">
    <property type="entry name" value="Periplasmic binding protein-like II"/>
    <property type="match status" value="1"/>
</dbReference>
<evidence type="ECO:0000313" key="2">
    <source>
        <dbReference type="EMBL" id="MEM5497664.1"/>
    </source>
</evidence>
<keyword evidence="1" id="KW-0732">Signal</keyword>
<feature type="signal peptide" evidence="1">
    <location>
        <begin position="1"/>
        <end position="21"/>
    </location>
</feature>
<keyword evidence="3" id="KW-1185">Reference proteome</keyword>
<evidence type="ECO:0000256" key="1">
    <source>
        <dbReference type="SAM" id="SignalP"/>
    </source>
</evidence>
<proteinExistence type="predicted"/>
<dbReference type="Proteomes" id="UP001461163">
    <property type="component" value="Unassembled WGS sequence"/>
</dbReference>
<sequence>MKKYLACLVLWYFVFSTAAHAAQSVMVVANTGDQSIQLNRQQVRSLFMGGVIPYQLKAVALPPENHTRVLFNTKIIGLTESRIQSYWAQMRFTGRKRAPREFENETSLLQFLLRNVGATGYLPAGMDVPEQLTVIYTIP</sequence>
<gene>
    <name evidence="2" type="ORF">WNY77_09695</name>
</gene>
<accession>A0ABU9SUV4</accession>
<dbReference type="RefSeq" id="WP_033185047.1">
    <property type="nucleotide sequence ID" value="NZ_JBBMQS010000005.1"/>
</dbReference>
<comment type="caution">
    <text evidence="2">The sequence shown here is derived from an EMBL/GenBank/DDBJ whole genome shotgun (WGS) entry which is preliminary data.</text>
</comment>
<organism evidence="2 3">
    <name type="scientific">Paraglaciecola mesophila</name>
    <dbReference type="NCBI Taxonomy" id="197222"/>
    <lineage>
        <taxon>Bacteria</taxon>
        <taxon>Pseudomonadati</taxon>
        <taxon>Pseudomonadota</taxon>
        <taxon>Gammaproteobacteria</taxon>
        <taxon>Alteromonadales</taxon>
        <taxon>Alteromonadaceae</taxon>
        <taxon>Paraglaciecola</taxon>
    </lineage>
</organism>